<gene>
    <name evidence="1" type="ORF">KZO38_08090</name>
</gene>
<evidence type="ECO:0000313" key="2">
    <source>
        <dbReference type="Proteomes" id="UP000788426"/>
    </source>
</evidence>
<comment type="caution">
    <text evidence="1">The sequence shown here is derived from an EMBL/GenBank/DDBJ whole genome shotgun (WGS) entry which is preliminary data.</text>
</comment>
<reference evidence="1 2" key="1">
    <citation type="submission" date="2021-07" db="EMBL/GenBank/DDBJ databases">
        <title>Genomic diversity and antimicrobial resistance of Prevotella spp. isolated from chronic lung disease airways.</title>
        <authorList>
            <person name="Webb K.A."/>
            <person name="Olagoke O.S."/>
            <person name="Baird T."/>
            <person name="Neill J."/>
            <person name="Pham A."/>
            <person name="Wells T.J."/>
            <person name="Ramsay K.A."/>
            <person name="Bell S.C."/>
            <person name="Sarovich D.S."/>
            <person name="Price E.P."/>
        </authorList>
    </citation>
    <scope>NUCLEOTIDE SEQUENCE [LARGE SCALE GENOMIC DNA]</scope>
    <source>
        <strain evidence="1 2">SCHI0011.S.12</strain>
    </source>
</reference>
<dbReference type="RefSeq" id="WP_219481738.1">
    <property type="nucleotide sequence ID" value="NZ_JAHXCT010000005.1"/>
</dbReference>
<organism evidence="1 2">
    <name type="scientific">Hoylesella nanceiensis</name>
    <dbReference type="NCBI Taxonomy" id="425941"/>
    <lineage>
        <taxon>Bacteria</taxon>
        <taxon>Pseudomonadati</taxon>
        <taxon>Bacteroidota</taxon>
        <taxon>Bacteroidia</taxon>
        <taxon>Bacteroidales</taxon>
        <taxon>Prevotellaceae</taxon>
        <taxon>Hoylesella</taxon>
    </lineage>
</organism>
<keyword evidence="2" id="KW-1185">Reference proteome</keyword>
<proteinExistence type="predicted"/>
<dbReference type="Proteomes" id="UP000788426">
    <property type="component" value="Unassembled WGS sequence"/>
</dbReference>
<sequence>MNRKHITREEAEQFSKELYKELIAYGWTEEEANSIAGNIDRLINDIIPYQTPQSYAELLNM</sequence>
<dbReference type="EMBL" id="JAHXCT010000005">
    <property type="protein sequence ID" value="MBW4769718.1"/>
    <property type="molecule type" value="Genomic_DNA"/>
</dbReference>
<name>A0ABS6YDS8_9BACT</name>
<evidence type="ECO:0000313" key="1">
    <source>
        <dbReference type="EMBL" id="MBW4769718.1"/>
    </source>
</evidence>
<accession>A0ABS6YDS8</accession>
<protein>
    <submittedName>
        <fullName evidence="1">Uncharacterized protein</fullName>
    </submittedName>
</protein>